<feature type="domain" description="CRISPR-associated protein Cmr2 N-terminal" evidence="4">
    <location>
        <begin position="193"/>
        <end position="326"/>
    </location>
</feature>
<dbReference type="InterPro" id="IPR013407">
    <property type="entry name" value="CRISPR-assoc_prot_Cmr2"/>
</dbReference>
<dbReference type="InterPro" id="IPR054767">
    <property type="entry name" value="Cas10-Cmr2_palm2"/>
</dbReference>
<name>A0A7C3VP14_9CYAN</name>
<dbReference type="NCBIfam" id="TIGR02577">
    <property type="entry name" value="cas_TM1794_Cmr2"/>
    <property type="match status" value="1"/>
</dbReference>
<dbReference type="Pfam" id="PF22335">
    <property type="entry name" value="Cas10-Cmr2_palm2"/>
    <property type="match status" value="1"/>
</dbReference>
<gene>
    <name evidence="6" type="primary">cas10</name>
    <name evidence="6" type="ORF">ENR15_10155</name>
</gene>
<protein>
    <submittedName>
        <fullName evidence="6">Type III-B CRISPR-associated protein Cas10/Cmr2</fullName>
    </submittedName>
</protein>
<feature type="signal peptide" evidence="3">
    <location>
        <begin position="1"/>
        <end position="20"/>
    </location>
</feature>
<dbReference type="InterPro" id="IPR024615">
    <property type="entry name" value="CRISPR-assoc_Cmr2_N"/>
</dbReference>
<organism evidence="6">
    <name type="scientific">Planktothricoides sp. SpSt-374</name>
    <dbReference type="NCBI Taxonomy" id="2282167"/>
    <lineage>
        <taxon>Bacteria</taxon>
        <taxon>Bacillati</taxon>
        <taxon>Cyanobacteriota</taxon>
        <taxon>Cyanophyceae</taxon>
        <taxon>Oscillatoriophycideae</taxon>
        <taxon>Oscillatoriales</taxon>
        <taxon>Oscillatoriaceae</taxon>
        <taxon>Planktothricoides</taxon>
    </lineage>
</organism>
<keyword evidence="3" id="KW-0732">Signal</keyword>
<evidence type="ECO:0000256" key="1">
    <source>
        <dbReference type="ARBA" id="ARBA00022741"/>
    </source>
</evidence>
<evidence type="ECO:0000256" key="3">
    <source>
        <dbReference type="SAM" id="SignalP"/>
    </source>
</evidence>
<feature type="chain" id="PRO_5028078523" evidence="3">
    <location>
        <begin position="21"/>
        <end position="1044"/>
    </location>
</feature>
<dbReference type="EMBL" id="DSPX01000099">
    <property type="protein sequence ID" value="HGG00990.1"/>
    <property type="molecule type" value="Genomic_DNA"/>
</dbReference>
<dbReference type="Gene3D" id="3.30.70.270">
    <property type="match status" value="1"/>
</dbReference>
<evidence type="ECO:0000313" key="6">
    <source>
        <dbReference type="EMBL" id="HGG00990.1"/>
    </source>
</evidence>
<accession>A0A7C3VP14</accession>
<dbReference type="GO" id="GO:0051607">
    <property type="term" value="P:defense response to virus"/>
    <property type="evidence" value="ECO:0007669"/>
    <property type="project" value="UniProtKB-KW"/>
</dbReference>
<comment type="caution">
    <text evidence="6">The sequence shown here is derived from an EMBL/GenBank/DDBJ whole genome shotgun (WGS) entry which is preliminary data.</text>
</comment>
<keyword evidence="1" id="KW-0547">Nucleotide-binding</keyword>
<evidence type="ECO:0000259" key="4">
    <source>
        <dbReference type="Pfam" id="PF12469"/>
    </source>
</evidence>
<dbReference type="AlphaFoldDB" id="A0A7C3VP14"/>
<keyword evidence="2" id="KW-0051">Antiviral defense</keyword>
<dbReference type="Gene3D" id="3.30.70.2220">
    <property type="entry name" value="CRISPR-Cas system, Cmr2 subunit, D1 domain, cysteine cluster"/>
    <property type="match status" value="1"/>
</dbReference>
<sequence length="1044" mass="117935">MNLYYHRKLYALLAKLNLLAAVNDCKALSSHQADLALWWQHWENGIDGVQDGIDGISKASDRVALEAFAKTPTEDQVKVKVKHLISGQSQDVGPLPKLSNDVIAQLNQVAGTNARKAFWWLWRFYPEFLLEHQSDALLFPADRTIPDCPLHSYYSTVTAIAGALHSYYSTVTAIAGAIPPDYQKTDPNKHPYLLLFTFSPVQEFIKSSRKFVDFWAGSYLLHYLSARLCWSIARIYGPDAVITPSLWSQEIIDALIVKSYPNFGATFANLGDGLTPAQRFNDKTSISLSTAGFPNVITAIVPGKQAAEKLGKQLSQHLTTLWRRIAYQVRDIIRNDTIKYLENNQHQDKEKEKVDALVKRLAQAENLADSSDNPNRRDLEKWQKPSCWEWNKLWEAQINHTWEPYWTAMPLGYPEQQLTIHEQANGAFDQTWKDNQETVAPSRFDQPTPTTAEETFYHDLNIGTWWGNVQSRLGNAIQAVKNTRSWQIPTAPGERSTISGQFSALHPSFNYGIKERTPGNLVDLREGAGLSSGSMQLFWGLMALVYPGLFNGSEKLNALELTKRMAWVYGGVAKSLGIDLDAELRKRPDIRDYEQFIRFPNLSSIASARFAADRPDLVRRYLRTLSRHISEPPQFEEKERKAFFAKTLRLSQVPKTDAAIHDQLKKRYNGVMFSSKWLADDMGLNDVGATELRRLVAQAHKDCGFGDNSPADWWVIVLADGDGMGQYVTGRKLKSYDAYIDKTAVHIPPEQQATFAELLETRKRMGPATHVGLNRALLDFSNRLVPYITEQRFCGKVVYSGGDDVMAVLPLADLPEFLLSLRAAWCGSRDPKDEFVSQGGYWLPGQNLGHRPLFTMGEGATMSMGIVVAHKSVPLPTVLETLWEAEKERAKKLPGTKEIPAKDGLCFRVIYGGGNVLEALMKGHLLPSWWQLIKDYPTAAEGLSPVFYRLAEELPKHAFVTPCNRLFSKAAKVILMRRDNPLPENQQLAIMAWLDEWEDWAKNAGQKSDEKPIGTSEQDLSRLLRFTAFWLDKMALLNDWIEEE</sequence>
<dbReference type="InterPro" id="IPR038242">
    <property type="entry name" value="Cmr2_N"/>
</dbReference>
<dbReference type="GO" id="GO:0000166">
    <property type="term" value="F:nucleotide binding"/>
    <property type="evidence" value="ECO:0007669"/>
    <property type="project" value="UniProtKB-KW"/>
</dbReference>
<evidence type="ECO:0000259" key="5">
    <source>
        <dbReference type="Pfam" id="PF22335"/>
    </source>
</evidence>
<evidence type="ECO:0000256" key="2">
    <source>
        <dbReference type="ARBA" id="ARBA00023118"/>
    </source>
</evidence>
<proteinExistence type="predicted"/>
<reference evidence="6" key="1">
    <citation type="journal article" date="2020" name="mSystems">
        <title>Genome- and Community-Level Interaction Insights into Carbon Utilization and Element Cycling Functions of Hydrothermarchaeota in Hydrothermal Sediment.</title>
        <authorList>
            <person name="Zhou Z."/>
            <person name="Liu Y."/>
            <person name="Xu W."/>
            <person name="Pan J."/>
            <person name="Luo Z.H."/>
            <person name="Li M."/>
        </authorList>
    </citation>
    <scope>NUCLEOTIDE SEQUENCE [LARGE SCALE GENOMIC DNA]</scope>
    <source>
        <strain evidence="6">SpSt-374</strain>
    </source>
</reference>
<dbReference type="InterPro" id="IPR043128">
    <property type="entry name" value="Rev_trsase/Diguanyl_cyclase"/>
</dbReference>
<feature type="domain" description="Cas10/Cmr2 second palm" evidence="5">
    <location>
        <begin position="716"/>
        <end position="894"/>
    </location>
</feature>
<dbReference type="Pfam" id="PF12469">
    <property type="entry name" value="Cmr2_N"/>
    <property type="match status" value="1"/>
</dbReference>